<dbReference type="NCBIfam" id="NF001126">
    <property type="entry name" value="PRK00139.1-4"/>
    <property type="match status" value="1"/>
</dbReference>
<evidence type="ECO:0000256" key="4">
    <source>
        <dbReference type="ARBA" id="ARBA00022598"/>
    </source>
</evidence>
<dbReference type="InterPro" id="IPR013221">
    <property type="entry name" value="Mur_ligase_cen"/>
</dbReference>
<evidence type="ECO:0000313" key="16">
    <source>
        <dbReference type="EMBL" id="SFK21597.1"/>
    </source>
</evidence>
<dbReference type="InterPro" id="IPR036615">
    <property type="entry name" value="Mur_ligase_C_dom_sf"/>
</dbReference>
<evidence type="ECO:0000313" key="17">
    <source>
        <dbReference type="Proteomes" id="UP000199589"/>
    </source>
</evidence>
<evidence type="ECO:0000256" key="2">
    <source>
        <dbReference type="ARBA" id="ARBA00005898"/>
    </source>
</evidence>
<dbReference type="NCBIfam" id="TIGR01085">
    <property type="entry name" value="murE"/>
    <property type="match status" value="1"/>
</dbReference>
<dbReference type="PROSITE" id="PS01011">
    <property type="entry name" value="FOLYLPOLYGLU_SYNT_1"/>
    <property type="match status" value="1"/>
</dbReference>
<evidence type="ECO:0000256" key="12">
    <source>
        <dbReference type="RuleBase" id="RU004135"/>
    </source>
</evidence>
<keyword evidence="4 16" id="KW-0436">Ligase</keyword>
<dbReference type="InterPro" id="IPR036565">
    <property type="entry name" value="Mur-like_cat_sf"/>
</dbReference>
<evidence type="ECO:0000259" key="14">
    <source>
        <dbReference type="Pfam" id="PF02875"/>
    </source>
</evidence>
<feature type="domain" description="Mur ligase N-terminal catalytic" evidence="13">
    <location>
        <begin position="24"/>
        <end position="96"/>
    </location>
</feature>
<dbReference type="GO" id="GO:0009252">
    <property type="term" value="P:peptidoglycan biosynthetic process"/>
    <property type="evidence" value="ECO:0007669"/>
    <property type="project" value="UniProtKB-UniPathway"/>
</dbReference>
<feature type="domain" description="Mur ligase central" evidence="15">
    <location>
        <begin position="108"/>
        <end position="302"/>
    </location>
</feature>
<keyword evidence="17" id="KW-1185">Reference proteome</keyword>
<dbReference type="InterPro" id="IPR004101">
    <property type="entry name" value="Mur_ligase_C"/>
</dbReference>
<protein>
    <submittedName>
        <fullName evidence="16">UDP-N-acetylmuramoylalanyl-D-glutamate--2,6-diaminopimelate ligase</fullName>
    </submittedName>
</protein>
<dbReference type="GO" id="GO:0004326">
    <property type="term" value="F:tetrahydrofolylpolyglutamate synthase activity"/>
    <property type="evidence" value="ECO:0007669"/>
    <property type="project" value="InterPro"/>
</dbReference>
<name>A0A1I3XPL3_9LACT</name>
<dbReference type="AlphaFoldDB" id="A0A1I3XPL3"/>
<dbReference type="OrthoDB" id="9800958at2"/>
<keyword evidence="7" id="KW-0067">ATP-binding</keyword>
<keyword evidence="9 12" id="KW-0573">Peptidoglycan synthesis</keyword>
<dbReference type="PANTHER" id="PTHR23135">
    <property type="entry name" value="MUR LIGASE FAMILY MEMBER"/>
    <property type="match status" value="1"/>
</dbReference>
<dbReference type="Pfam" id="PF08245">
    <property type="entry name" value="Mur_ligase_M"/>
    <property type="match status" value="1"/>
</dbReference>
<dbReference type="Gene3D" id="3.40.1390.10">
    <property type="entry name" value="MurE/MurF, N-terminal domain"/>
    <property type="match status" value="1"/>
</dbReference>
<dbReference type="GO" id="GO:0005737">
    <property type="term" value="C:cytoplasm"/>
    <property type="evidence" value="ECO:0007669"/>
    <property type="project" value="UniProtKB-SubCell"/>
</dbReference>
<dbReference type="Gene3D" id="3.40.1190.10">
    <property type="entry name" value="Mur-like, catalytic domain"/>
    <property type="match status" value="1"/>
</dbReference>
<feature type="domain" description="Mur ligase C-terminal" evidence="14">
    <location>
        <begin position="326"/>
        <end position="451"/>
    </location>
</feature>
<dbReference type="GO" id="GO:0071555">
    <property type="term" value="P:cell wall organization"/>
    <property type="evidence" value="ECO:0007669"/>
    <property type="project" value="UniProtKB-KW"/>
</dbReference>
<comment type="pathway">
    <text evidence="1 12">Cell wall biogenesis; peptidoglycan biosynthesis.</text>
</comment>
<evidence type="ECO:0000259" key="15">
    <source>
        <dbReference type="Pfam" id="PF08245"/>
    </source>
</evidence>
<dbReference type="GO" id="GO:0005524">
    <property type="term" value="F:ATP binding"/>
    <property type="evidence" value="ECO:0007669"/>
    <property type="project" value="UniProtKB-KW"/>
</dbReference>
<comment type="subcellular location">
    <subcellularLocation>
        <location evidence="12">Cytoplasm</location>
    </subcellularLocation>
</comment>
<reference evidence="17" key="1">
    <citation type="submission" date="2016-10" db="EMBL/GenBank/DDBJ databases">
        <authorList>
            <person name="Varghese N."/>
            <person name="Submissions S."/>
        </authorList>
    </citation>
    <scope>NUCLEOTIDE SEQUENCE [LARGE SCALE GENOMIC DNA]</scope>
    <source>
        <strain evidence="17">DSM 16108</strain>
    </source>
</reference>
<keyword evidence="5 12" id="KW-0132">Cell division</keyword>
<keyword evidence="8 12" id="KW-0133">Cell shape</keyword>
<dbReference type="EMBL" id="FOSJ01000016">
    <property type="protein sequence ID" value="SFK21597.1"/>
    <property type="molecule type" value="Genomic_DNA"/>
</dbReference>
<keyword evidence="11 12" id="KW-0961">Cell wall biogenesis/degradation</keyword>
<sequence>MELYKLSKLSSVTELQNSTENKDITGITESSTKVKAGYLFIAVKGHEVDGHDFIEEAVERGAAVVIGEYPAEQISVPYIQVDNSRKVLGQLAAAFYGFPSRDKLVIGVTGTNGKTTTSLFIQHLLKKIGYRVSYFGTIFNEVNGVRTKSALTTPPSCFIQEQLSQSDDEAVVIEVSSQGLAQHRMEGLEFDYALFMNLQHDHLDYHNTMEDYFYSKKRLFSYLKSNGKAIVYTDDDWGMKLKNLLEQEGQEVLTVGSKNNANIQIDEILKTNGMISIEQDTYKVKSPLPGTYNVINTIMAGSVVYDMGKSFDQVNDWIQDIEQIAGRFESYLIKDEVYSVVDYAHTAEAVDLLLKTVREIYPKYHLIHIFGFRGNRDITKRNKMIEVSSKRSDKTILTLDDLNKVPEEEMKEEYKKYLDKSIVVEMDRTRAVYKAAAAAAGPTIIVVTGKGHETYQQHFELGTATDTETVKLIRKQLKNEEYC</sequence>
<gene>
    <name evidence="16" type="ORF">SAMN04488569_101610</name>
</gene>
<comment type="similarity">
    <text evidence="2">Belongs to the MurCDEF family. MurE subfamily.</text>
</comment>
<evidence type="ECO:0000256" key="8">
    <source>
        <dbReference type="ARBA" id="ARBA00022960"/>
    </source>
</evidence>
<accession>A0A1I3XPL3</accession>
<dbReference type="Gene3D" id="3.90.190.20">
    <property type="entry name" value="Mur ligase, C-terminal domain"/>
    <property type="match status" value="1"/>
</dbReference>
<evidence type="ECO:0000256" key="10">
    <source>
        <dbReference type="ARBA" id="ARBA00023306"/>
    </source>
</evidence>
<dbReference type="InterPro" id="IPR000713">
    <property type="entry name" value="Mur_ligase_N"/>
</dbReference>
<dbReference type="Pfam" id="PF01225">
    <property type="entry name" value="Mur_ligase"/>
    <property type="match status" value="1"/>
</dbReference>
<dbReference type="UniPathway" id="UPA00219"/>
<evidence type="ECO:0000256" key="1">
    <source>
        <dbReference type="ARBA" id="ARBA00004752"/>
    </source>
</evidence>
<dbReference type="GO" id="GO:0051301">
    <property type="term" value="P:cell division"/>
    <property type="evidence" value="ECO:0007669"/>
    <property type="project" value="UniProtKB-KW"/>
</dbReference>
<dbReference type="GO" id="GO:0008360">
    <property type="term" value="P:regulation of cell shape"/>
    <property type="evidence" value="ECO:0007669"/>
    <property type="project" value="UniProtKB-KW"/>
</dbReference>
<dbReference type="Proteomes" id="UP000199589">
    <property type="component" value="Unassembled WGS sequence"/>
</dbReference>
<keyword evidence="3" id="KW-0963">Cytoplasm</keyword>
<keyword evidence="6" id="KW-0547">Nucleotide-binding</keyword>
<evidence type="ECO:0000256" key="9">
    <source>
        <dbReference type="ARBA" id="ARBA00022984"/>
    </source>
</evidence>
<dbReference type="PANTHER" id="PTHR23135:SF4">
    <property type="entry name" value="UDP-N-ACETYLMURAMOYL-L-ALANYL-D-GLUTAMATE--2,6-DIAMINOPIMELATE LIGASE MURE HOMOLOG, CHLOROPLASTIC"/>
    <property type="match status" value="1"/>
</dbReference>
<evidence type="ECO:0000256" key="6">
    <source>
        <dbReference type="ARBA" id="ARBA00022741"/>
    </source>
</evidence>
<dbReference type="SUPFAM" id="SSF53623">
    <property type="entry name" value="MurD-like peptide ligases, catalytic domain"/>
    <property type="match status" value="1"/>
</dbReference>
<keyword evidence="10 12" id="KW-0131">Cell cycle</keyword>
<dbReference type="SUPFAM" id="SSF53244">
    <property type="entry name" value="MurD-like peptide ligases, peptide-binding domain"/>
    <property type="match status" value="1"/>
</dbReference>
<dbReference type="SUPFAM" id="SSF63418">
    <property type="entry name" value="MurE/MurF N-terminal domain"/>
    <property type="match status" value="1"/>
</dbReference>
<dbReference type="STRING" id="258723.GCA_900169305_01304"/>
<dbReference type="InterPro" id="IPR035911">
    <property type="entry name" value="MurE/MurF_N"/>
</dbReference>
<dbReference type="InterPro" id="IPR018109">
    <property type="entry name" value="Folylpolyglutamate_synth_CS"/>
</dbReference>
<dbReference type="RefSeq" id="WP_072693409.1">
    <property type="nucleotide sequence ID" value="NZ_FOSJ01000016.1"/>
</dbReference>
<dbReference type="Pfam" id="PF02875">
    <property type="entry name" value="Mur_ligase_C"/>
    <property type="match status" value="1"/>
</dbReference>
<evidence type="ECO:0000256" key="11">
    <source>
        <dbReference type="ARBA" id="ARBA00023316"/>
    </source>
</evidence>
<organism evidence="16 17">
    <name type="scientific">Marinilactibacillus piezotolerans</name>
    <dbReference type="NCBI Taxonomy" id="258723"/>
    <lineage>
        <taxon>Bacteria</taxon>
        <taxon>Bacillati</taxon>
        <taxon>Bacillota</taxon>
        <taxon>Bacilli</taxon>
        <taxon>Lactobacillales</taxon>
        <taxon>Carnobacteriaceae</taxon>
        <taxon>Marinilactibacillus</taxon>
    </lineage>
</organism>
<dbReference type="InterPro" id="IPR005761">
    <property type="entry name" value="UDP-N-AcMur-Glu-dNH2Pim_ligase"/>
</dbReference>
<evidence type="ECO:0000256" key="7">
    <source>
        <dbReference type="ARBA" id="ARBA00022840"/>
    </source>
</evidence>
<evidence type="ECO:0000256" key="5">
    <source>
        <dbReference type="ARBA" id="ARBA00022618"/>
    </source>
</evidence>
<proteinExistence type="inferred from homology"/>
<evidence type="ECO:0000259" key="13">
    <source>
        <dbReference type="Pfam" id="PF01225"/>
    </source>
</evidence>
<evidence type="ECO:0000256" key="3">
    <source>
        <dbReference type="ARBA" id="ARBA00022490"/>
    </source>
</evidence>